<keyword evidence="4" id="KW-0106">Calcium</keyword>
<dbReference type="Gene3D" id="3.30.1120.10">
    <property type="match status" value="1"/>
</dbReference>
<dbReference type="EMBL" id="FQUM01000007">
    <property type="protein sequence ID" value="SHF67639.1"/>
    <property type="molecule type" value="Genomic_DNA"/>
</dbReference>
<dbReference type="STRING" id="1484053.SAMN05444274_107147"/>
<dbReference type="InterPro" id="IPR050738">
    <property type="entry name" value="Sulfatase"/>
</dbReference>
<keyword evidence="3" id="KW-0378">Hydrolase</keyword>
<evidence type="ECO:0000256" key="2">
    <source>
        <dbReference type="ARBA" id="ARBA00022723"/>
    </source>
</evidence>
<dbReference type="AlphaFoldDB" id="A0A1M5DKV8"/>
<evidence type="ECO:0000313" key="7">
    <source>
        <dbReference type="EMBL" id="SHF67639.1"/>
    </source>
</evidence>
<protein>
    <submittedName>
        <fullName evidence="7">N-acetylgalactosamine-6-sulfatase</fullName>
    </submittedName>
</protein>
<dbReference type="GO" id="GO:0046872">
    <property type="term" value="F:metal ion binding"/>
    <property type="evidence" value="ECO:0007669"/>
    <property type="project" value="UniProtKB-KW"/>
</dbReference>
<evidence type="ECO:0000259" key="6">
    <source>
        <dbReference type="Pfam" id="PF00884"/>
    </source>
</evidence>
<reference evidence="7 8" key="1">
    <citation type="submission" date="2016-11" db="EMBL/GenBank/DDBJ databases">
        <authorList>
            <person name="Jaros S."/>
            <person name="Januszkiewicz K."/>
            <person name="Wedrychowicz H."/>
        </authorList>
    </citation>
    <scope>NUCLEOTIDE SEQUENCE [LARGE SCALE GENOMIC DNA]</scope>
    <source>
        <strain evidence="7 8">DSM 26910</strain>
    </source>
</reference>
<accession>A0A1M5DKV8</accession>
<dbReference type="Proteomes" id="UP000184164">
    <property type="component" value="Unassembled WGS sequence"/>
</dbReference>
<feature type="domain" description="Sulfatase N-terminal" evidence="6">
    <location>
        <begin position="22"/>
        <end position="357"/>
    </location>
</feature>
<dbReference type="InterPro" id="IPR017850">
    <property type="entry name" value="Alkaline_phosphatase_core_sf"/>
</dbReference>
<dbReference type="SUPFAM" id="SSF53649">
    <property type="entry name" value="Alkaline phosphatase-like"/>
    <property type="match status" value="1"/>
</dbReference>
<organism evidence="7 8">
    <name type="scientific">Mariniphaga anaerophila</name>
    <dbReference type="NCBI Taxonomy" id="1484053"/>
    <lineage>
        <taxon>Bacteria</taxon>
        <taxon>Pseudomonadati</taxon>
        <taxon>Bacteroidota</taxon>
        <taxon>Bacteroidia</taxon>
        <taxon>Marinilabiliales</taxon>
        <taxon>Prolixibacteraceae</taxon>
        <taxon>Mariniphaga</taxon>
    </lineage>
</organism>
<dbReference type="Pfam" id="PF00884">
    <property type="entry name" value="Sulfatase"/>
    <property type="match status" value="1"/>
</dbReference>
<feature type="chain" id="PRO_5013155238" evidence="5">
    <location>
        <begin position="19"/>
        <end position="465"/>
    </location>
</feature>
<comment type="similarity">
    <text evidence="1">Belongs to the sulfatase family.</text>
</comment>
<evidence type="ECO:0000313" key="8">
    <source>
        <dbReference type="Proteomes" id="UP000184164"/>
    </source>
</evidence>
<keyword evidence="2" id="KW-0479">Metal-binding</keyword>
<dbReference type="GO" id="GO:0004065">
    <property type="term" value="F:arylsulfatase activity"/>
    <property type="evidence" value="ECO:0007669"/>
    <property type="project" value="TreeGrafter"/>
</dbReference>
<gene>
    <name evidence="7" type="ORF">SAMN05444274_107147</name>
</gene>
<dbReference type="PANTHER" id="PTHR42693:SF53">
    <property type="entry name" value="ENDO-4-O-SULFATASE"/>
    <property type="match status" value="1"/>
</dbReference>
<keyword evidence="5" id="KW-0732">Signal</keyword>
<dbReference type="Gene3D" id="3.40.720.10">
    <property type="entry name" value="Alkaline Phosphatase, subunit A"/>
    <property type="match status" value="1"/>
</dbReference>
<evidence type="ECO:0000256" key="4">
    <source>
        <dbReference type="ARBA" id="ARBA00022837"/>
    </source>
</evidence>
<feature type="signal peptide" evidence="5">
    <location>
        <begin position="1"/>
        <end position="18"/>
    </location>
</feature>
<evidence type="ECO:0000256" key="5">
    <source>
        <dbReference type="SAM" id="SignalP"/>
    </source>
</evidence>
<dbReference type="RefSeq" id="WP_083570796.1">
    <property type="nucleotide sequence ID" value="NZ_FQUM01000007.1"/>
</dbReference>
<dbReference type="InterPro" id="IPR024607">
    <property type="entry name" value="Sulfatase_CS"/>
</dbReference>
<evidence type="ECO:0000256" key="3">
    <source>
        <dbReference type="ARBA" id="ARBA00022801"/>
    </source>
</evidence>
<name>A0A1M5DKV8_9BACT</name>
<dbReference type="InterPro" id="IPR000917">
    <property type="entry name" value="Sulfatase_N"/>
</dbReference>
<keyword evidence="8" id="KW-1185">Reference proteome</keyword>
<dbReference type="PROSITE" id="PS00149">
    <property type="entry name" value="SULFATASE_2"/>
    <property type="match status" value="1"/>
</dbReference>
<sequence>MKYCALIFFFLFIVRIQAQDQPNVVLILADDLGYGDVGCYGSRDIKTPNIDRLATEGVRFSNFYSNGPECSPTRAALLSGLYQQRIGGLECAIGAGNIGRYDEAAWLVDKKELGLPREYCVLPRELKKAGYNTAIIGKWHLGYEEKFRPHNQFFDYSFGTFGIGGEYFYHVERGPINLDDSTFTGIHTLMKNGKETFRDGYYSTHLFTDEARAWLNQQNNKTPFFLYLPYTAPHTPFQGPNDFSEKPFTNEEWGTRNKSRKTYAEMVEEMDKGIGQVLDVLERKGLAKNTIVIFFSDNGGTKMSDNGVFSGYKGQVYEGGIRVPCIIKWPSMIPENSASDQASISFDLTLSIIARAGADISSLDLDGYDILSHVIDYKTDFDRTLFWRKKREESVVKAVRDGSMKLVVEYESDVLKNKKLYNLKTDPCESADLAEANPQMAKKLFEKLSGWEKEVQSERLSEMKK</sequence>
<evidence type="ECO:0000256" key="1">
    <source>
        <dbReference type="ARBA" id="ARBA00008779"/>
    </source>
</evidence>
<dbReference type="OrthoDB" id="9765065at2"/>
<dbReference type="PANTHER" id="PTHR42693">
    <property type="entry name" value="ARYLSULFATASE FAMILY MEMBER"/>
    <property type="match status" value="1"/>
</dbReference>
<proteinExistence type="inferred from homology"/>